<dbReference type="PANTHER" id="PTHR30341">
    <property type="entry name" value="SODIUM ION/PROTON ANTIPORTER NHAA-RELATED"/>
    <property type="match status" value="1"/>
</dbReference>
<dbReference type="AlphaFoldDB" id="A0AAW9HVT5"/>
<feature type="transmembrane region" description="Helical" evidence="11">
    <location>
        <begin position="382"/>
        <end position="399"/>
    </location>
</feature>
<evidence type="ECO:0000256" key="2">
    <source>
        <dbReference type="ARBA" id="ARBA00022448"/>
    </source>
</evidence>
<dbReference type="GO" id="GO:0015385">
    <property type="term" value="F:sodium:proton antiporter activity"/>
    <property type="evidence" value="ECO:0007669"/>
    <property type="project" value="UniProtKB-UniRule"/>
</dbReference>
<dbReference type="EMBL" id="JAWNGC010000001">
    <property type="protein sequence ID" value="MDY5154189.1"/>
    <property type="molecule type" value="Genomic_DNA"/>
</dbReference>
<feature type="region of interest" description="Disordered" evidence="12">
    <location>
        <begin position="423"/>
        <end position="452"/>
    </location>
</feature>
<evidence type="ECO:0000313" key="14">
    <source>
        <dbReference type="Proteomes" id="UP001281731"/>
    </source>
</evidence>
<organism evidence="13 14">
    <name type="scientific">Actinotignum urinale</name>
    <dbReference type="NCBI Taxonomy" id="190146"/>
    <lineage>
        <taxon>Bacteria</taxon>
        <taxon>Bacillati</taxon>
        <taxon>Actinomycetota</taxon>
        <taxon>Actinomycetes</taxon>
        <taxon>Actinomycetales</taxon>
        <taxon>Actinomycetaceae</taxon>
        <taxon>Actinotignum</taxon>
    </lineage>
</organism>
<reference evidence="13" key="1">
    <citation type="submission" date="2023-10" db="EMBL/GenBank/DDBJ databases">
        <title>Whole Genome based description of the genera Actinobaculum and Actinotignum reveals a complex phylogenetic relationship within the species included in the genus Actinotignum.</title>
        <authorList>
            <person name="Jensen C.S."/>
            <person name="Dargis R."/>
            <person name="Kemp M."/>
            <person name="Christensen J.J."/>
        </authorList>
    </citation>
    <scope>NUCLEOTIDE SEQUENCE</scope>
    <source>
        <strain evidence="13">SLA_B511</strain>
    </source>
</reference>
<evidence type="ECO:0000256" key="8">
    <source>
        <dbReference type="ARBA" id="ARBA00023065"/>
    </source>
</evidence>
<name>A0AAW9HVT5_9ACTO</name>
<feature type="transmembrane region" description="Helical" evidence="11">
    <location>
        <begin position="347"/>
        <end position="370"/>
    </location>
</feature>
<feature type="transmembrane region" description="Helical" evidence="11">
    <location>
        <begin position="273"/>
        <end position="292"/>
    </location>
</feature>
<dbReference type="RefSeq" id="WP_102165426.1">
    <property type="nucleotide sequence ID" value="NZ_CP126967.1"/>
</dbReference>
<proteinExistence type="inferred from homology"/>
<comment type="catalytic activity">
    <reaction evidence="11">
        <text>Na(+)(in) + 2 H(+)(out) = Na(+)(out) + 2 H(+)(in)</text>
        <dbReference type="Rhea" id="RHEA:29251"/>
        <dbReference type="ChEBI" id="CHEBI:15378"/>
        <dbReference type="ChEBI" id="CHEBI:29101"/>
    </reaction>
</comment>
<dbReference type="GO" id="GO:0006885">
    <property type="term" value="P:regulation of pH"/>
    <property type="evidence" value="ECO:0007669"/>
    <property type="project" value="UniProtKB-UniRule"/>
</dbReference>
<evidence type="ECO:0000256" key="4">
    <source>
        <dbReference type="ARBA" id="ARBA00022475"/>
    </source>
</evidence>
<evidence type="ECO:0000256" key="10">
    <source>
        <dbReference type="ARBA" id="ARBA00023201"/>
    </source>
</evidence>
<comment type="function">
    <text evidence="11">Na(+)/H(+) antiporter that extrudes sodium in exchange for external protons.</text>
</comment>
<feature type="transmembrane region" description="Helical" evidence="11">
    <location>
        <begin position="245"/>
        <end position="261"/>
    </location>
</feature>
<keyword evidence="9 11" id="KW-0472">Membrane</keyword>
<keyword evidence="7 11" id="KW-0915">Sodium</keyword>
<feature type="compositionally biased region" description="Basic and acidic residues" evidence="12">
    <location>
        <begin position="423"/>
        <end position="444"/>
    </location>
</feature>
<evidence type="ECO:0000256" key="9">
    <source>
        <dbReference type="ARBA" id="ARBA00023136"/>
    </source>
</evidence>
<feature type="transmembrane region" description="Helical" evidence="11">
    <location>
        <begin position="223"/>
        <end position="239"/>
    </location>
</feature>
<gene>
    <name evidence="11 13" type="primary">nhaA</name>
    <name evidence="13" type="ORF">R6G80_00375</name>
</gene>
<evidence type="ECO:0000313" key="13">
    <source>
        <dbReference type="EMBL" id="MDY5154189.1"/>
    </source>
</evidence>
<evidence type="ECO:0000256" key="3">
    <source>
        <dbReference type="ARBA" id="ARBA00022449"/>
    </source>
</evidence>
<comment type="subcellular location">
    <subcellularLocation>
        <location evidence="1">Cell inner membrane</location>
        <topology evidence="1">Multi-pass membrane protein</topology>
    </subcellularLocation>
    <subcellularLocation>
        <location evidence="11">Cell membrane</location>
        <topology evidence="11">Multi-pass membrane protein</topology>
    </subcellularLocation>
</comment>
<accession>A0AAW9HVT5</accession>
<dbReference type="InterPro" id="IPR004670">
    <property type="entry name" value="NhaA"/>
</dbReference>
<evidence type="ECO:0000256" key="5">
    <source>
        <dbReference type="ARBA" id="ARBA00022692"/>
    </source>
</evidence>
<keyword evidence="5 11" id="KW-0812">Transmembrane</keyword>
<dbReference type="Pfam" id="PF06965">
    <property type="entry name" value="Na_H_antiport_1"/>
    <property type="match status" value="1"/>
</dbReference>
<feature type="transmembrane region" description="Helical" evidence="11">
    <location>
        <begin position="32"/>
        <end position="49"/>
    </location>
</feature>
<protein>
    <recommendedName>
        <fullName evidence="11">Na(+)/H(+) antiporter NhaA</fullName>
    </recommendedName>
    <alternativeName>
        <fullName evidence="11">Sodium/proton antiporter NhaA</fullName>
    </alternativeName>
</protein>
<feature type="transmembrane region" description="Helical" evidence="11">
    <location>
        <begin position="168"/>
        <end position="192"/>
    </location>
</feature>
<keyword evidence="10 11" id="KW-0739">Sodium transport</keyword>
<dbReference type="PANTHER" id="PTHR30341:SF0">
    <property type="entry name" value="NA(+)_H(+) ANTIPORTER NHAA"/>
    <property type="match status" value="1"/>
</dbReference>
<sequence>MNTQDAKKRLHRGRLSPGPIARYKAVLQEDSFAGLVLVLFAISALVWANSPARDSYVALAEYHFGPKSLGLNLSVTEWASDFLLALFFFLVGLELKQEFTIGSLRDPRKAAVPILAAFTGMAGPILVYCGVQIITGSGVYDGWAIPVATDIAFALGILAIAGKGMPSAAGIFLMTLAIADDLGGIIVIAIFFSDGVNFLWLLGGFAIAAVFGLLCFKRWNRWYLLWPLALVTWYCFFRAGVHATISAVLLGFCVPTTVRADEEPMTVRFAHKFEFFSAGVVLPIFAFFAAGVNIVDAGGIVPLLVDPVAIGIYLGLPLGKFLGICGGTILFIKLFKLKLGDGMRMGDLVPISVLAGIGFTVSLLIATLSFPAGSVHEAHSRVGVLLGTLLSVIFGYILAHLRVRTLRKRGLIATQEEEDALDAKLKEEEQTYHKRKREEEERAHQQRKRTQK</sequence>
<dbReference type="Proteomes" id="UP001281731">
    <property type="component" value="Unassembled WGS sequence"/>
</dbReference>
<keyword evidence="4 11" id="KW-1003">Cell membrane</keyword>
<comment type="similarity">
    <text evidence="11">Belongs to the NhaA Na(+)/H(+) (TC 2.A.33) antiporter family.</text>
</comment>
<dbReference type="Gene3D" id="1.20.1530.10">
    <property type="entry name" value="Na+/H+ antiporter like domain"/>
    <property type="match status" value="1"/>
</dbReference>
<keyword evidence="8 11" id="KW-0406">Ion transport</keyword>
<feature type="transmembrane region" description="Helical" evidence="11">
    <location>
        <begin position="69"/>
        <end position="93"/>
    </location>
</feature>
<evidence type="ECO:0000256" key="11">
    <source>
        <dbReference type="HAMAP-Rule" id="MF_01844"/>
    </source>
</evidence>
<evidence type="ECO:0000256" key="1">
    <source>
        <dbReference type="ARBA" id="ARBA00004429"/>
    </source>
</evidence>
<evidence type="ECO:0000256" key="12">
    <source>
        <dbReference type="SAM" id="MobiDB-lite"/>
    </source>
</evidence>
<keyword evidence="3 11" id="KW-0050">Antiport</keyword>
<feature type="transmembrane region" description="Helical" evidence="11">
    <location>
        <begin position="140"/>
        <end position="161"/>
    </location>
</feature>
<dbReference type="HAMAP" id="MF_01844">
    <property type="entry name" value="NhaA"/>
    <property type="match status" value="1"/>
</dbReference>
<dbReference type="NCBIfam" id="TIGR00773">
    <property type="entry name" value="NhaA"/>
    <property type="match status" value="1"/>
</dbReference>
<feature type="transmembrane region" description="Helical" evidence="11">
    <location>
        <begin position="312"/>
        <end position="335"/>
    </location>
</feature>
<evidence type="ECO:0000256" key="6">
    <source>
        <dbReference type="ARBA" id="ARBA00022989"/>
    </source>
</evidence>
<dbReference type="InterPro" id="IPR023171">
    <property type="entry name" value="Na/H_antiporter_dom_sf"/>
</dbReference>
<keyword evidence="2 11" id="KW-0813">Transport</keyword>
<evidence type="ECO:0000256" key="7">
    <source>
        <dbReference type="ARBA" id="ARBA00023053"/>
    </source>
</evidence>
<keyword evidence="6 11" id="KW-1133">Transmembrane helix</keyword>
<comment type="caution">
    <text evidence="13">The sequence shown here is derived from an EMBL/GenBank/DDBJ whole genome shotgun (WGS) entry which is preliminary data.</text>
</comment>
<dbReference type="GO" id="GO:0005886">
    <property type="term" value="C:plasma membrane"/>
    <property type="evidence" value="ECO:0007669"/>
    <property type="project" value="UniProtKB-SubCell"/>
</dbReference>
<feature type="transmembrane region" description="Helical" evidence="11">
    <location>
        <begin position="198"/>
        <end position="216"/>
    </location>
</feature>
<feature type="transmembrane region" description="Helical" evidence="11">
    <location>
        <begin position="114"/>
        <end position="134"/>
    </location>
</feature>